<evidence type="ECO:0000313" key="3">
    <source>
        <dbReference type="Proteomes" id="UP000030669"/>
    </source>
</evidence>
<dbReference type="KEGG" id="gtr:GLOTRDRAFT_101525"/>
<dbReference type="AlphaFoldDB" id="S7RFI1"/>
<dbReference type="RefSeq" id="XP_007870264.1">
    <property type="nucleotide sequence ID" value="XM_007872073.1"/>
</dbReference>
<organism evidence="2 3">
    <name type="scientific">Gloeophyllum trabeum (strain ATCC 11539 / FP-39264 / Madison 617)</name>
    <name type="common">Brown rot fungus</name>
    <dbReference type="NCBI Taxonomy" id="670483"/>
    <lineage>
        <taxon>Eukaryota</taxon>
        <taxon>Fungi</taxon>
        <taxon>Dikarya</taxon>
        <taxon>Basidiomycota</taxon>
        <taxon>Agaricomycotina</taxon>
        <taxon>Agaricomycetes</taxon>
        <taxon>Gloeophyllales</taxon>
        <taxon>Gloeophyllaceae</taxon>
        <taxon>Gloeophyllum</taxon>
    </lineage>
</organism>
<proteinExistence type="predicted"/>
<evidence type="ECO:0000313" key="2">
    <source>
        <dbReference type="EMBL" id="EPQ51274.1"/>
    </source>
</evidence>
<feature type="non-terminal residue" evidence="2">
    <location>
        <position position="1"/>
    </location>
</feature>
<protein>
    <submittedName>
        <fullName evidence="2">Uncharacterized protein</fullName>
    </submittedName>
</protein>
<dbReference type="Proteomes" id="UP000030669">
    <property type="component" value="Unassembled WGS sequence"/>
</dbReference>
<dbReference type="OrthoDB" id="2686582at2759"/>
<dbReference type="EMBL" id="KB469311">
    <property type="protein sequence ID" value="EPQ51274.1"/>
    <property type="molecule type" value="Genomic_DNA"/>
</dbReference>
<reference evidence="2 3" key="1">
    <citation type="journal article" date="2012" name="Science">
        <title>The Paleozoic origin of enzymatic lignin decomposition reconstructed from 31 fungal genomes.</title>
        <authorList>
            <person name="Floudas D."/>
            <person name="Binder M."/>
            <person name="Riley R."/>
            <person name="Barry K."/>
            <person name="Blanchette R.A."/>
            <person name="Henrissat B."/>
            <person name="Martinez A.T."/>
            <person name="Otillar R."/>
            <person name="Spatafora J.W."/>
            <person name="Yadav J.S."/>
            <person name="Aerts A."/>
            <person name="Benoit I."/>
            <person name="Boyd A."/>
            <person name="Carlson A."/>
            <person name="Copeland A."/>
            <person name="Coutinho P.M."/>
            <person name="de Vries R.P."/>
            <person name="Ferreira P."/>
            <person name="Findley K."/>
            <person name="Foster B."/>
            <person name="Gaskell J."/>
            <person name="Glotzer D."/>
            <person name="Gorecki P."/>
            <person name="Heitman J."/>
            <person name="Hesse C."/>
            <person name="Hori C."/>
            <person name="Igarashi K."/>
            <person name="Jurgens J.A."/>
            <person name="Kallen N."/>
            <person name="Kersten P."/>
            <person name="Kohler A."/>
            <person name="Kuees U."/>
            <person name="Kumar T.K.A."/>
            <person name="Kuo A."/>
            <person name="LaButti K."/>
            <person name="Larrondo L.F."/>
            <person name="Lindquist E."/>
            <person name="Ling A."/>
            <person name="Lombard V."/>
            <person name="Lucas S."/>
            <person name="Lundell T."/>
            <person name="Martin R."/>
            <person name="McLaughlin D.J."/>
            <person name="Morgenstern I."/>
            <person name="Morin E."/>
            <person name="Murat C."/>
            <person name="Nagy L.G."/>
            <person name="Nolan M."/>
            <person name="Ohm R.A."/>
            <person name="Patyshakuliyeva A."/>
            <person name="Rokas A."/>
            <person name="Ruiz-Duenas F.J."/>
            <person name="Sabat G."/>
            <person name="Salamov A."/>
            <person name="Samejima M."/>
            <person name="Schmutz J."/>
            <person name="Slot J.C."/>
            <person name="St John F."/>
            <person name="Stenlid J."/>
            <person name="Sun H."/>
            <person name="Sun S."/>
            <person name="Syed K."/>
            <person name="Tsang A."/>
            <person name="Wiebenga A."/>
            <person name="Young D."/>
            <person name="Pisabarro A."/>
            <person name="Eastwood D.C."/>
            <person name="Martin F."/>
            <person name="Cullen D."/>
            <person name="Grigoriev I.V."/>
            <person name="Hibbett D.S."/>
        </authorList>
    </citation>
    <scope>NUCLEOTIDE SEQUENCE [LARGE SCALE GENOMIC DNA]</scope>
    <source>
        <strain evidence="2 3">ATCC 11539</strain>
    </source>
</reference>
<dbReference type="HOGENOM" id="CLU_2910284_0_0_1"/>
<evidence type="ECO:0000256" key="1">
    <source>
        <dbReference type="SAM" id="MobiDB-lite"/>
    </source>
</evidence>
<feature type="region of interest" description="Disordered" evidence="1">
    <location>
        <begin position="9"/>
        <end position="47"/>
    </location>
</feature>
<keyword evidence="3" id="KW-1185">Reference proteome</keyword>
<dbReference type="GeneID" id="19298431"/>
<sequence length="62" mass="6890">FARYEIAEVDEQNGHNSYQGPLIPKPRGTAGRSSAKGGYNLQDAMGLKNDPGRYKRLRVRAL</sequence>
<name>S7RFI1_GLOTA</name>
<gene>
    <name evidence="2" type="ORF">GLOTRDRAFT_101525</name>
</gene>
<accession>S7RFI1</accession>